<dbReference type="InterPro" id="IPR047135">
    <property type="entry name" value="YsiQ"/>
</dbReference>
<name>A0AAE3EGN1_9SPIR</name>
<evidence type="ECO:0000256" key="1">
    <source>
        <dbReference type="ARBA" id="ARBA00004651"/>
    </source>
</evidence>
<evidence type="ECO:0000313" key="8">
    <source>
        <dbReference type="EMBL" id="MCD1653478.1"/>
    </source>
</evidence>
<dbReference type="PANTHER" id="PTHR42925:SF1">
    <property type="entry name" value="VIRULENCE FACTOR MVIN"/>
    <property type="match status" value="1"/>
</dbReference>
<feature type="transmembrane region" description="Helical" evidence="7">
    <location>
        <begin position="203"/>
        <end position="227"/>
    </location>
</feature>
<accession>A0AAE3EGN1</accession>
<sequence length="459" mass="50038">MTTETNKRTLAKTGSTMDRAALPLVTLAIPIVFESFFRILVSSIDTIMLSSYSQHAVAGVGLVSQYIFFLQILFNMICIGTSIVLAQYLGGKRIDECKQVAQASAVMVTGVGLFLTTAVILGTPTLLSFYEIEPQVRSFAATYFVIFGGFGALFTAFNMLQGTILRSYGYTREAMYVSFAANIINVVGNSISLYGFFGLPVFGVTGVAISSLISQIAACGILAAIIAKKKDVQFPLKGWSKVPQTIYRKILSIGVPTAGENLAYNVAQIVIMAMISTLGTWAMSAQVYTQTIVRFVFVAAMSIGNAVQIKTGYFVGAKEPEKAYRRLYRYVGFGILVSLAMITVINLFKIQIIGLFTDEPEIIRITAQVLLVAVYVEFGRAINLITIPGLKGAGDVKFPVFIGMLCMWGIGVLWAWILGIRLGMGLPGIWIAVGSDETIRGFIMLARWKSKRWMTKAIS</sequence>
<protein>
    <submittedName>
        <fullName evidence="8">MATE family efflux transporter</fullName>
    </submittedName>
</protein>
<comment type="caution">
    <text evidence="8">The sequence shown here is derived from an EMBL/GenBank/DDBJ whole genome shotgun (WGS) entry which is preliminary data.</text>
</comment>
<organism evidence="8 9">
    <name type="scientific">Teretinema zuelzerae</name>
    <dbReference type="NCBI Taxonomy" id="156"/>
    <lineage>
        <taxon>Bacteria</taxon>
        <taxon>Pseudomonadati</taxon>
        <taxon>Spirochaetota</taxon>
        <taxon>Spirochaetia</taxon>
        <taxon>Spirochaetales</taxon>
        <taxon>Treponemataceae</taxon>
        <taxon>Teretinema</taxon>
    </lineage>
</organism>
<dbReference type="NCBIfam" id="TIGR00797">
    <property type="entry name" value="matE"/>
    <property type="match status" value="1"/>
</dbReference>
<feature type="transmembrane region" description="Helical" evidence="7">
    <location>
        <begin position="141"/>
        <end position="162"/>
    </location>
</feature>
<feature type="transmembrane region" description="Helical" evidence="7">
    <location>
        <begin position="327"/>
        <end position="350"/>
    </location>
</feature>
<feature type="transmembrane region" description="Helical" evidence="7">
    <location>
        <begin position="398"/>
        <end position="417"/>
    </location>
</feature>
<evidence type="ECO:0000313" key="9">
    <source>
        <dbReference type="Proteomes" id="UP001198163"/>
    </source>
</evidence>
<evidence type="ECO:0000256" key="5">
    <source>
        <dbReference type="ARBA" id="ARBA00022989"/>
    </source>
</evidence>
<feature type="transmembrane region" description="Helical" evidence="7">
    <location>
        <begin position="100"/>
        <end position="121"/>
    </location>
</feature>
<dbReference type="CDD" id="cd13134">
    <property type="entry name" value="MATE_like_8"/>
    <property type="match status" value="1"/>
</dbReference>
<keyword evidence="2" id="KW-0813">Transport</keyword>
<keyword evidence="5 7" id="KW-1133">Transmembrane helix</keyword>
<dbReference type="PANTHER" id="PTHR42925">
    <property type="entry name" value="MULTIDRUG AND TOXIN EFFLUX PROTEIN MATE FAMILY"/>
    <property type="match status" value="1"/>
</dbReference>
<evidence type="ECO:0000256" key="3">
    <source>
        <dbReference type="ARBA" id="ARBA00022475"/>
    </source>
</evidence>
<evidence type="ECO:0000256" key="4">
    <source>
        <dbReference type="ARBA" id="ARBA00022692"/>
    </source>
</evidence>
<dbReference type="InterPro" id="IPR002528">
    <property type="entry name" value="MATE_fam"/>
</dbReference>
<dbReference type="EMBL" id="JAINWA010000001">
    <property type="protein sequence ID" value="MCD1653478.1"/>
    <property type="molecule type" value="Genomic_DNA"/>
</dbReference>
<dbReference type="InterPro" id="IPR048279">
    <property type="entry name" value="MdtK-like"/>
</dbReference>
<dbReference type="GO" id="GO:0015297">
    <property type="term" value="F:antiporter activity"/>
    <property type="evidence" value="ECO:0007669"/>
    <property type="project" value="InterPro"/>
</dbReference>
<feature type="transmembrane region" description="Helical" evidence="7">
    <location>
        <begin position="174"/>
        <end position="197"/>
    </location>
</feature>
<dbReference type="GO" id="GO:0042910">
    <property type="term" value="F:xenobiotic transmembrane transporter activity"/>
    <property type="evidence" value="ECO:0007669"/>
    <property type="project" value="InterPro"/>
</dbReference>
<gene>
    <name evidence="8" type="ORF">K7J14_02040</name>
</gene>
<dbReference type="RefSeq" id="WP_230752503.1">
    <property type="nucleotide sequence ID" value="NZ_JAINWA010000001.1"/>
</dbReference>
<feature type="transmembrane region" description="Helical" evidence="7">
    <location>
        <begin position="66"/>
        <end position="88"/>
    </location>
</feature>
<dbReference type="PIRSF" id="PIRSF006603">
    <property type="entry name" value="DinF"/>
    <property type="match status" value="1"/>
</dbReference>
<dbReference type="Pfam" id="PF01554">
    <property type="entry name" value="MatE"/>
    <property type="match status" value="2"/>
</dbReference>
<evidence type="ECO:0000256" key="2">
    <source>
        <dbReference type="ARBA" id="ARBA00022448"/>
    </source>
</evidence>
<feature type="transmembrane region" description="Helical" evidence="7">
    <location>
        <begin position="362"/>
        <end position="386"/>
    </location>
</feature>
<feature type="transmembrane region" description="Helical" evidence="7">
    <location>
        <begin position="21"/>
        <end position="41"/>
    </location>
</feature>
<feature type="transmembrane region" description="Helical" evidence="7">
    <location>
        <begin position="295"/>
        <end position="315"/>
    </location>
</feature>
<reference evidence="8" key="1">
    <citation type="submission" date="2021-08" db="EMBL/GenBank/DDBJ databases">
        <title>Comparative analyses of Brucepasteria parasyntrophica and Teretinema zuelzerae.</title>
        <authorList>
            <person name="Song Y."/>
            <person name="Brune A."/>
        </authorList>
    </citation>
    <scope>NUCLEOTIDE SEQUENCE</scope>
    <source>
        <strain evidence="8">DSM 1903</strain>
    </source>
</reference>
<evidence type="ECO:0000256" key="6">
    <source>
        <dbReference type="ARBA" id="ARBA00023136"/>
    </source>
</evidence>
<feature type="transmembrane region" description="Helical" evidence="7">
    <location>
        <begin position="262"/>
        <end position="283"/>
    </location>
</feature>
<proteinExistence type="predicted"/>
<keyword evidence="4 7" id="KW-0812">Transmembrane</keyword>
<dbReference type="Proteomes" id="UP001198163">
    <property type="component" value="Unassembled WGS sequence"/>
</dbReference>
<evidence type="ECO:0000256" key="7">
    <source>
        <dbReference type="SAM" id="Phobius"/>
    </source>
</evidence>
<comment type="subcellular location">
    <subcellularLocation>
        <location evidence="1">Cell membrane</location>
        <topology evidence="1">Multi-pass membrane protein</topology>
    </subcellularLocation>
</comment>
<keyword evidence="9" id="KW-1185">Reference proteome</keyword>
<dbReference type="GO" id="GO:0005886">
    <property type="term" value="C:plasma membrane"/>
    <property type="evidence" value="ECO:0007669"/>
    <property type="project" value="UniProtKB-SubCell"/>
</dbReference>
<dbReference type="AlphaFoldDB" id="A0AAE3EGN1"/>
<keyword evidence="3" id="KW-1003">Cell membrane</keyword>
<keyword evidence="6 7" id="KW-0472">Membrane</keyword>